<feature type="domain" description="DUF6533" evidence="2">
    <location>
        <begin position="45"/>
        <end position="83"/>
    </location>
</feature>
<protein>
    <recommendedName>
        <fullName evidence="2">DUF6533 domain-containing protein</fullName>
    </recommendedName>
</protein>
<gene>
    <name evidence="3" type="ORF">SCHPADRAFT_269579</name>
</gene>
<feature type="transmembrane region" description="Helical" evidence="1">
    <location>
        <begin position="77"/>
        <end position="102"/>
    </location>
</feature>
<dbReference type="AlphaFoldDB" id="A0A0H2RTY0"/>
<dbReference type="Pfam" id="PF20151">
    <property type="entry name" value="DUF6533"/>
    <property type="match status" value="1"/>
</dbReference>
<feature type="transmembrane region" description="Helical" evidence="1">
    <location>
        <begin position="123"/>
        <end position="142"/>
    </location>
</feature>
<dbReference type="InParanoid" id="A0A0H2RTY0"/>
<dbReference type="InterPro" id="IPR045340">
    <property type="entry name" value="DUF6533"/>
</dbReference>
<feature type="transmembrane region" description="Helical" evidence="1">
    <location>
        <begin position="154"/>
        <end position="177"/>
    </location>
</feature>
<keyword evidence="1" id="KW-0812">Transmembrane</keyword>
<dbReference type="EMBL" id="KQ085931">
    <property type="protein sequence ID" value="KLO15324.1"/>
    <property type="molecule type" value="Genomic_DNA"/>
</dbReference>
<evidence type="ECO:0000313" key="4">
    <source>
        <dbReference type="Proteomes" id="UP000053477"/>
    </source>
</evidence>
<feature type="transmembrane region" description="Helical" evidence="1">
    <location>
        <begin position="260"/>
        <end position="279"/>
    </location>
</feature>
<sequence length="309" mass="34954">MIVYLGFKFGALRLLCTFILSQVSRLSVRFHMFHFDALFLYSNLVASCTLFIYDALLKFDDEIFCIWNRPWRFGKVAYIWTKFICACFATWSIYVGTCAYRSTYMKQAILGARVYALLGKSRAFLIGSIFCFAILPNIIAGIEYPLGLKLFPSVYLLPSICGLGFVTDATLFALIIFHAIRRRASPLSFGSLLVQNISQSREDAFSAVPVWLPESRTGLFSLMISDSVKYYSFMLSMYITTVIISRVVEDSISDVSYIQLGLVTVMTVLMGVLAPRLLLSIRKEFYTIVDPPVHLSELRAQRATSMSTN</sequence>
<keyword evidence="1" id="KW-0472">Membrane</keyword>
<feature type="transmembrane region" description="Helical" evidence="1">
    <location>
        <begin position="230"/>
        <end position="248"/>
    </location>
</feature>
<evidence type="ECO:0000259" key="2">
    <source>
        <dbReference type="Pfam" id="PF20151"/>
    </source>
</evidence>
<accession>A0A0H2RTY0</accession>
<keyword evidence="4" id="KW-1185">Reference proteome</keyword>
<keyword evidence="1" id="KW-1133">Transmembrane helix</keyword>
<reference evidence="3 4" key="1">
    <citation type="submission" date="2015-04" db="EMBL/GenBank/DDBJ databases">
        <title>Complete genome sequence of Schizopora paradoxa KUC8140, a cosmopolitan wood degrader in East Asia.</title>
        <authorList>
            <consortium name="DOE Joint Genome Institute"/>
            <person name="Min B."/>
            <person name="Park H."/>
            <person name="Jang Y."/>
            <person name="Kim J.-J."/>
            <person name="Kim K.H."/>
            <person name="Pangilinan J."/>
            <person name="Lipzen A."/>
            <person name="Riley R."/>
            <person name="Grigoriev I.V."/>
            <person name="Spatafora J.W."/>
            <person name="Choi I.-G."/>
        </authorList>
    </citation>
    <scope>NUCLEOTIDE SEQUENCE [LARGE SCALE GENOMIC DNA]</scope>
    <source>
        <strain evidence="3 4">KUC8140</strain>
    </source>
</reference>
<organism evidence="3 4">
    <name type="scientific">Schizopora paradoxa</name>
    <dbReference type="NCBI Taxonomy" id="27342"/>
    <lineage>
        <taxon>Eukaryota</taxon>
        <taxon>Fungi</taxon>
        <taxon>Dikarya</taxon>
        <taxon>Basidiomycota</taxon>
        <taxon>Agaricomycotina</taxon>
        <taxon>Agaricomycetes</taxon>
        <taxon>Hymenochaetales</taxon>
        <taxon>Schizoporaceae</taxon>
        <taxon>Schizopora</taxon>
    </lineage>
</organism>
<evidence type="ECO:0000313" key="3">
    <source>
        <dbReference type="EMBL" id="KLO15324.1"/>
    </source>
</evidence>
<dbReference type="Proteomes" id="UP000053477">
    <property type="component" value="Unassembled WGS sequence"/>
</dbReference>
<name>A0A0H2RTY0_9AGAM</name>
<feature type="transmembrane region" description="Helical" evidence="1">
    <location>
        <begin position="38"/>
        <end position="57"/>
    </location>
</feature>
<evidence type="ECO:0000256" key="1">
    <source>
        <dbReference type="SAM" id="Phobius"/>
    </source>
</evidence>
<dbReference type="OrthoDB" id="3267855at2759"/>
<proteinExistence type="predicted"/>